<gene>
    <name evidence="1" type="ORF">PHYSODRAFT_433195</name>
</gene>
<accession>G4ZW21</accession>
<proteinExistence type="predicted"/>
<dbReference type="SMR" id="G4ZW21"/>
<dbReference type="KEGG" id="psoj:PHYSODRAFT_433195"/>
<reference evidence="1 2" key="1">
    <citation type="journal article" date="2006" name="Science">
        <title>Phytophthora genome sequences uncover evolutionary origins and mechanisms of pathogenesis.</title>
        <authorList>
            <person name="Tyler B.M."/>
            <person name="Tripathy S."/>
            <person name="Zhang X."/>
            <person name="Dehal P."/>
            <person name="Jiang R.H."/>
            <person name="Aerts A."/>
            <person name="Arredondo F.D."/>
            <person name="Baxter L."/>
            <person name="Bensasson D."/>
            <person name="Beynon J.L."/>
            <person name="Chapman J."/>
            <person name="Damasceno C.M."/>
            <person name="Dorrance A.E."/>
            <person name="Dou D."/>
            <person name="Dickerman A.W."/>
            <person name="Dubchak I.L."/>
            <person name="Garbelotto M."/>
            <person name="Gijzen M."/>
            <person name="Gordon S.G."/>
            <person name="Govers F."/>
            <person name="Grunwald N.J."/>
            <person name="Huang W."/>
            <person name="Ivors K.L."/>
            <person name="Jones R.W."/>
            <person name="Kamoun S."/>
            <person name="Krampis K."/>
            <person name="Lamour K.H."/>
            <person name="Lee M.K."/>
            <person name="McDonald W.H."/>
            <person name="Medina M."/>
            <person name="Meijer H.J."/>
            <person name="Nordberg E.K."/>
            <person name="Maclean D.J."/>
            <person name="Ospina-Giraldo M.D."/>
            <person name="Morris P.F."/>
            <person name="Phuntumart V."/>
            <person name="Putnam N.H."/>
            <person name="Rash S."/>
            <person name="Rose J.K."/>
            <person name="Sakihama Y."/>
            <person name="Salamov A.A."/>
            <person name="Savidor A."/>
            <person name="Scheuring C.F."/>
            <person name="Smith B.M."/>
            <person name="Sobral B.W."/>
            <person name="Terry A."/>
            <person name="Torto-Alalibo T.A."/>
            <person name="Win J."/>
            <person name="Xu Z."/>
            <person name="Zhang H."/>
            <person name="Grigoriev I.V."/>
            <person name="Rokhsar D.S."/>
            <person name="Boore J.L."/>
        </authorList>
    </citation>
    <scope>NUCLEOTIDE SEQUENCE [LARGE SCALE GENOMIC DNA]</scope>
    <source>
        <strain evidence="1 2">P6497</strain>
    </source>
</reference>
<keyword evidence="2" id="KW-1185">Reference proteome</keyword>
<protein>
    <submittedName>
        <fullName evidence="1">Uncharacterized protein</fullName>
    </submittedName>
</protein>
<dbReference type="AlphaFoldDB" id="G4ZW21"/>
<dbReference type="Proteomes" id="UP000002640">
    <property type="component" value="Unassembled WGS sequence"/>
</dbReference>
<name>G4ZW21_PHYSP</name>
<dbReference type="EMBL" id="JH159157">
    <property type="protein sequence ID" value="EGZ11601.1"/>
    <property type="molecule type" value="Genomic_DNA"/>
</dbReference>
<organism evidence="1 2">
    <name type="scientific">Phytophthora sojae (strain P6497)</name>
    <name type="common">Soybean stem and root rot agent</name>
    <name type="synonym">Phytophthora megasperma f. sp. glycines</name>
    <dbReference type="NCBI Taxonomy" id="1094619"/>
    <lineage>
        <taxon>Eukaryota</taxon>
        <taxon>Sar</taxon>
        <taxon>Stramenopiles</taxon>
        <taxon>Oomycota</taxon>
        <taxon>Peronosporomycetes</taxon>
        <taxon>Peronosporales</taxon>
        <taxon>Peronosporaceae</taxon>
        <taxon>Phytophthora</taxon>
    </lineage>
</organism>
<evidence type="ECO:0000313" key="2">
    <source>
        <dbReference type="Proteomes" id="UP000002640"/>
    </source>
</evidence>
<dbReference type="RefSeq" id="XP_009531934.1">
    <property type="nucleotide sequence ID" value="XM_009533639.1"/>
</dbReference>
<dbReference type="InParanoid" id="G4ZW21"/>
<dbReference type="GeneID" id="20652361"/>
<evidence type="ECO:0000313" key="1">
    <source>
        <dbReference type="EMBL" id="EGZ11601.1"/>
    </source>
</evidence>
<sequence length="74" mass="8380">RYLGAHVGSRVSTDFTWHTTVTQLKTRLRLASIKLLTEDQCAIVAAAVVIPKITSIARHAWPTTRQVQELQRRI</sequence>
<feature type="non-terminal residue" evidence="1">
    <location>
        <position position="74"/>
    </location>
</feature>
<feature type="non-terminal residue" evidence="1">
    <location>
        <position position="1"/>
    </location>
</feature>